<feature type="chain" id="PRO_5012391605" evidence="5">
    <location>
        <begin position="18"/>
        <end position="924"/>
    </location>
</feature>
<dbReference type="STRING" id="688867.SAMN05660236_3923"/>
<dbReference type="Pfam" id="PF14905">
    <property type="entry name" value="OMP_b-brl_3"/>
    <property type="match status" value="1"/>
</dbReference>
<reference evidence="7 8" key="1">
    <citation type="submission" date="2017-02" db="EMBL/GenBank/DDBJ databases">
        <authorList>
            <person name="Peterson S.W."/>
        </authorList>
    </citation>
    <scope>NUCLEOTIDE SEQUENCE [LARGE SCALE GENOMIC DNA]</scope>
    <source>
        <strain evidence="7 8">DSM 25262</strain>
    </source>
</reference>
<dbReference type="InterPro" id="IPR008969">
    <property type="entry name" value="CarboxyPept-like_regulatory"/>
</dbReference>
<dbReference type="EMBL" id="FUZU01000003">
    <property type="protein sequence ID" value="SKC81312.1"/>
    <property type="molecule type" value="Genomic_DNA"/>
</dbReference>
<dbReference type="RefSeq" id="WP_079688498.1">
    <property type="nucleotide sequence ID" value="NZ_FUZU01000003.1"/>
</dbReference>
<evidence type="ECO:0000256" key="5">
    <source>
        <dbReference type="SAM" id="SignalP"/>
    </source>
</evidence>
<feature type="signal peptide" evidence="5">
    <location>
        <begin position="1"/>
        <end position="17"/>
    </location>
</feature>
<dbReference type="Gene3D" id="2.60.40.1120">
    <property type="entry name" value="Carboxypeptidase-like, regulatory domain"/>
    <property type="match status" value="1"/>
</dbReference>
<evidence type="ECO:0000256" key="4">
    <source>
        <dbReference type="SAM" id="MobiDB-lite"/>
    </source>
</evidence>
<feature type="compositionally biased region" description="Low complexity" evidence="4">
    <location>
        <begin position="309"/>
        <end position="318"/>
    </location>
</feature>
<dbReference type="Gene3D" id="2.40.170.20">
    <property type="entry name" value="TonB-dependent receptor, beta-barrel domain"/>
    <property type="match status" value="1"/>
</dbReference>
<evidence type="ECO:0000256" key="2">
    <source>
        <dbReference type="ARBA" id="ARBA00023136"/>
    </source>
</evidence>
<evidence type="ECO:0000313" key="8">
    <source>
        <dbReference type="Proteomes" id="UP000190961"/>
    </source>
</evidence>
<dbReference type="OrthoDB" id="1682379at2"/>
<dbReference type="SUPFAM" id="SSF49464">
    <property type="entry name" value="Carboxypeptidase regulatory domain-like"/>
    <property type="match status" value="1"/>
</dbReference>
<dbReference type="InterPro" id="IPR036942">
    <property type="entry name" value="Beta-barrel_TonB_sf"/>
</dbReference>
<proteinExistence type="predicted"/>
<feature type="region of interest" description="Disordered" evidence="4">
    <location>
        <begin position="278"/>
        <end position="318"/>
    </location>
</feature>
<organism evidence="7 8">
    <name type="scientific">Ohtaekwangia koreensis</name>
    <dbReference type="NCBI Taxonomy" id="688867"/>
    <lineage>
        <taxon>Bacteria</taxon>
        <taxon>Pseudomonadati</taxon>
        <taxon>Bacteroidota</taxon>
        <taxon>Cytophagia</taxon>
        <taxon>Cytophagales</taxon>
        <taxon>Fulvivirgaceae</taxon>
        <taxon>Ohtaekwangia</taxon>
    </lineage>
</organism>
<dbReference type="InterPro" id="IPR041700">
    <property type="entry name" value="OMP_b-brl_3"/>
</dbReference>
<evidence type="ECO:0000256" key="1">
    <source>
        <dbReference type="ARBA" id="ARBA00004442"/>
    </source>
</evidence>
<keyword evidence="3" id="KW-0998">Cell outer membrane</keyword>
<feature type="domain" description="Outer membrane protein beta-barrel" evidence="6">
    <location>
        <begin position="453"/>
        <end position="918"/>
    </location>
</feature>
<gene>
    <name evidence="7" type="ORF">SAMN05660236_3923</name>
</gene>
<evidence type="ECO:0000313" key="7">
    <source>
        <dbReference type="EMBL" id="SKC81312.1"/>
    </source>
</evidence>
<dbReference type="AlphaFoldDB" id="A0A1T5LZC0"/>
<keyword evidence="8" id="KW-1185">Reference proteome</keyword>
<dbReference type="Pfam" id="PF13715">
    <property type="entry name" value="CarbopepD_reg_2"/>
    <property type="match status" value="1"/>
</dbReference>
<dbReference type="Proteomes" id="UP000190961">
    <property type="component" value="Unassembled WGS sequence"/>
</dbReference>
<evidence type="ECO:0000259" key="6">
    <source>
        <dbReference type="Pfam" id="PF14905"/>
    </source>
</evidence>
<sequence length="924" mass="103014">MKRWIALLCLIYNTGFAQQPGISGVVADSTDNTSLIGVTVLLQQLNDSTKQKGTVTDIDGKFTFNAIPAGRYILKISYIGYTPRRIRVRVDSDVVDLGQIKMNQSATTLKSIEIKGTSIQVEQKGDTIQYNANAFKTNRDATAEDLIGKMPGMTSDNTGVKAQGEAVQQILVDGKQFFGDDATLALKNLPAEIIDKIEVFDRMSEQSQFTGFDDGQTRKTVNIVTKKGKNNGQFGRVYAGAGEDGRYTAGGNINAFKGDRKLSLVGLSNNINQQNFSNEDLLGVTSSSGSPQGGGRGGRGQRGGGGGSSNNFSVGQQNGISTTHSVGLNYSDKWNAKTEVTGSYFFNQADNEQITNLNRMYITQQDSGLVYDERSRTNSTNYNHRLNFRLEYTIDTANSIVVTPKFSFQKNDSKANLKGDYSSASSALESKITNTNNANNEGFVFSNSVLFRHRFKKRGRSLSWNVNTDVNNRDGNSYLYSLNEYESSGESSIIDQQSDQYTNSYTLSSTLAYTEPIGKRGQLQFNYTPSLTKSTTDKNTYNLASETGRYTELDTLLTNAFENKYISNRGGVSYRFNNKKLNFNTGLNFQHASLSSDQEFPVAFEVNRSFQNVLPQATFNYRFTQSENVRVMYRTSTNAPSISQLQNVIDNRNPLFLKTGNPDLSQDYSHNLTIRYGKTDPKASTSLLFLLSGSLTKDYITNASYIAVKDTVVNDIALTRGTQLSYPINISGYSTLRTLVTYGLPVAFLKSNMNLNTGFTYNRTPAMINSSKNLANNYGISQGLVLSSNISEKIDFTLSYTANYTIVKNTLQKQSDNNYFSHTSSLRLNWIFWKGFVFTSNLNNTLYKGLSAEYDQSIWFWNAGLGYKFLKDDALEVKVNAFDILNQNNSISRDVTETYIEDRQTNVLTRYFMLTLTYTIRNFK</sequence>
<evidence type="ECO:0000256" key="3">
    <source>
        <dbReference type="ARBA" id="ARBA00023237"/>
    </source>
</evidence>
<name>A0A1T5LZC0_9BACT</name>
<dbReference type="SUPFAM" id="SSF56935">
    <property type="entry name" value="Porins"/>
    <property type="match status" value="1"/>
</dbReference>
<protein>
    <submittedName>
        <fullName evidence="7">Outer membrane receptor proteins, mostly Fe transport</fullName>
    </submittedName>
</protein>
<accession>A0A1T5LZC0</accession>
<comment type="subcellular location">
    <subcellularLocation>
        <location evidence="1">Cell outer membrane</location>
    </subcellularLocation>
</comment>
<feature type="compositionally biased region" description="Gly residues" evidence="4">
    <location>
        <begin position="291"/>
        <end position="308"/>
    </location>
</feature>
<keyword evidence="5" id="KW-0732">Signal</keyword>
<keyword evidence="2" id="KW-0472">Membrane</keyword>
<dbReference type="GO" id="GO:0009279">
    <property type="term" value="C:cell outer membrane"/>
    <property type="evidence" value="ECO:0007669"/>
    <property type="project" value="UniProtKB-SubCell"/>
</dbReference>
<keyword evidence="7" id="KW-0675">Receptor</keyword>